<gene>
    <name evidence="1" type="ORF">ENO77_00885</name>
</gene>
<organism evidence="1">
    <name type="scientific">Ignisphaera aggregans</name>
    <dbReference type="NCBI Taxonomy" id="334771"/>
    <lineage>
        <taxon>Archaea</taxon>
        <taxon>Thermoproteota</taxon>
        <taxon>Thermoprotei</taxon>
        <taxon>Desulfurococcales</taxon>
        <taxon>Desulfurococcaceae</taxon>
        <taxon>Ignisphaera</taxon>
    </lineage>
</organism>
<comment type="caution">
    <text evidence="1">The sequence shown here is derived from an EMBL/GenBank/DDBJ whole genome shotgun (WGS) entry which is preliminary data.</text>
</comment>
<accession>A0A7C2V904</accession>
<dbReference type="AlphaFoldDB" id="A0A7C2V904"/>
<protein>
    <submittedName>
        <fullName evidence="1">Uncharacterized protein</fullName>
    </submittedName>
</protein>
<dbReference type="EMBL" id="DSGT01000002">
    <property type="protein sequence ID" value="HEW52726.1"/>
    <property type="molecule type" value="Genomic_DNA"/>
</dbReference>
<evidence type="ECO:0000313" key="1">
    <source>
        <dbReference type="EMBL" id="HEW52726.1"/>
    </source>
</evidence>
<name>A0A7C2V904_9CREN</name>
<proteinExistence type="predicted"/>
<sequence length="222" mass="25114">MGITITVRKGLFRPTNETYVISYSIVRAANNYVVTFRLSGGLEPIARADITRSNSGCRIYLKCLGAKQLCRHIDDFLKKLVKNLDTAVQRLQSSLAPSRVALGFKLSSKYNRVIDGLAEVTLSSLYLKYPLLDKRVVPIDEVKDIESFLDKLYMIYRARAREIYVHISASSWMFIVAVDLANMEYTPSFISDNVRVVGKEAIEMFKSRSDPYVSLSILSIHS</sequence>
<reference evidence="1" key="1">
    <citation type="journal article" date="2020" name="mSystems">
        <title>Genome- and Community-Level Interaction Insights into Carbon Utilization and Element Cycling Functions of Hydrothermarchaeota in Hydrothermal Sediment.</title>
        <authorList>
            <person name="Zhou Z."/>
            <person name="Liu Y."/>
            <person name="Xu W."/>
            <person name="Pan J."/>
            <person name="Luo Z.H."/>
            <person name="Li M."/>
        </authorList>
    </citation>
    <scope>NUCLEOTIDE SEQUENCE [LARGE SCALE GENOMIC DNA]</scope>
    <source>
        <strain evidence="1">SpSt-16</strain>
    </source>
</reference>